<dbReference type="Proteomes" id="UP000287527">
    <property type="component" value="Unassembled WGS sequence"/>
</dbReference>
<dbReference type="AlphaFoldDB" id="A0A444GL66"/>
<evidence type="ECO:0000313" key="3">
    <source>
        <dbReference type="EMBL" id="RWW91666.1"/>
    </source>
</evidence>
<name>A0A444GL66_9FLAO</name>
<accession>A0A444GL66</accession>
<dbReference type="GO" id="GO:0000155">
    <property type="term" value="F:phosphorelay sensor kinase activity"/>
    <property type="evidence" value="ECO:0007669"/>
    <property type="project" value="InterPro"/>
</dbReference>
<dbReference type="PANTHER" id="PTHR34220:SF7">
    <property type="entry name" value="SENSOR HISTIDINE KINASE YPDA"/>
    <property type="match status" value="1"/>
</dbReference>
<protein>
    <recommendedName>
        <fullName evidence="2">Signal transduction histidine kinase internal region domain-containing protein</fullName>
    </recommendedName>
</protein>
<keyword evidence="4" id="KW-1185">Reference proteome</keyword>
<dbReference type="Gene3D" id="3.30.565.10">
    <property type="entry name" value="Histidine kinase-like ATPase, C-terminal domain"/>
    <property type="match status" value="1"/>
</dbReference>
<evidence type="ECO:0000259" key="2">
    <source>
        <dbReference type="Pfam" id="PF06580"/>
    </source>
</evidence>
<dbReference type="InterPro" id="IPR050640">
    <property type="entry name" value="Bact_2-comp_sensor_kinase"/>
</dbReference>
<feature type="transmembrane region" description="Helical" evidence="1">
    <location>
        <begin position="122"/>
        <end position="140"/>
    </location>
</feature>
<dbReference type="PANTHER" id="PTHR34220">
    <property type="entry name" value="SENSOR HISTIDINE KINASE YPDA"/>
    <property type="match status" value="1"/>
</dbReference>
<feature type="transmembrane region" description="Helical" evidence="1">
    <location>
        <begin position="7"/>
        <end position="24"/>
    </location>
</feature>
<feature type="transmembrane region" description="Helical" evidence="1">
    <location>
        <begin position="70"/>
        <end position="91"/>
    </location>
</feature>
<proteinExistence type="predicted"/>
<organism evidence="3 4">
    <name type="scientific">Flavobacterium cerinum</name>
    <dbReference type="NCBI Taxonomy" id="2502784"/>
    <lineage>
        <taxon>Bacteria</taxon>
        <taxon>Pseudomonadati</taxon>
        <taxon>Bacteroidota</taxon>
        <taxon>Flavobacteriia</taxon>
        <taxon>Flavobacteriales</taxon>
        <taxon>Flavobacteriaceae</taxon>
        <taxon>Flavobacterium</taxon>
    </lineage>
</organism>
<dbReference type="EMBL" id="SBII01000019">
    <property type="protein sequence ID" value="RWW91666.1"/>
    <property type="molecule type" value="Genomic_DNA"/>
</dbReference>
<dbReference type="InterPro" id="IPR036890">
    <property type="entry name" value="HATPase_C_sf"/>
</dbReference>
<dbReference type="SUPFAM" id="SSF55874">
    <property type="entry name" value="ATPase domain of HSP90 chaperone/DNA topoisomerase II/histidine kinase"/>
    <property type="match status" value="1"/>
</dbReference>
<feature type="domain" description="Signal transduction histidine kinase internal region" evidence="2">
    <location>
        <begin position="156"/>
        <end position="234"/>
    </location>
</feature>
<keyword evidence="1" id="KW-0812">Transmembrane</keyword>
<keyword evidence="1" id="KW-0472">Membrane</keyword>
<evidence type="ECO:0000256" key="1">
    <source>
        <dbReference type="SAM" id="Phobius"/>
    </source>
</evidence>
<keyword evidence="1" id="KW-1133">Transmembrane helix</keyword>
<dbReference type="Pfam" id="PF06580">
    <property type="entry name" value="His_kinase"/>
    <property type="match status" value="1"/>
</dbReference>
<reference evidence="3 4" key="1">
    <citation type="submission" date="2019-01" db="EMBL/GenBank/DDBJ databases">
        <title>Flavobacterium sp. nov.,isolated from freshwater.</title>
        <authorList>
            <person name="Zhang R."/>
            <person name="Du Z.-J."/>
        </authorList>
    </citation>
    <scope>NUCLEOTIDE SEQUENCE [LARGE SCALE GENOMIC DNA]</scope>
    <source>
        <strain evidence="3 4">1E403</strain>
    </source>
</reference>
<comment type="caution">
    <text evidence="3">The sequence shown here is derived from an EMBL/GenBank/DDBJ whole genome shotgun (WGS) entry which is preliminary data.</text>
</comment>
<evidence type="ECO:0000313" key="4">
    <source>
        <dbReference type="Proteomes" id="UP000287527"/>
    </source>
</evidence>
<dbReference type="InterPro" id="IPR010559">
    <property type="entry name" value="Sig_transdc_His_kin_internal"/>
</dbReference>
<sequence>MTTKKEILYHITFWILFVALDQLLEIITRKDENTFLWSSLQSLVFTLLHIAIFYLNYLLICPKTVPYKKWMLFTAGQFSIIFLFPGFRYILEEIILYKITGFHNYSENSRNIIYYVYDNSYYSFRIILLSVVFYLIKYSWNTNRQVTQLQLEKKQAELQVLKNQLSPHFLFNTLNSFYADLYDSQPKVANDILKLSEMLRYITYDNEEDMVSLKDEIEFLQNYIDLLKRRFDDTLFISFIYSENYVTFKIPSLLLIHFVENAFKHGILHDKNRPVSIKLSIENNRLAFIVTNSFEFNEHYDEPGIGLKNIRQRLTLLFPNDHELKIHDKENIYTIILNIPMSQ</sequence>
<dbReference type="RefSeq" id="WP_128391467.1">
    <property type="nucleotide sequence ID" value="NZ_SBII01000019.1"/>
</dbReference>
<gene>
    <name evidence="3" type="ORF">EPI11_18435</name>
</gene>
<dbReference type="GO" id="GO:0016020">
    <property type="term" value="C:membrane"/>
    <property type="evidence" value="ECO:0007669"/>
    <property type="project" value="InterPro"/>
</dbReference>
<dbReference type="OrthoDB" id="9809908at2"/>
<feature type="transmembrane region" description="Helical" evidence="1">
    <location>
        <begin position="36"/>
        <end position="58"/>
    </location>
</feature>